<proteinExistence type="predicted"/>
<gene>
    <name evidence="1" type="ORF">D2V04_04935</name>
</gene>
<evidence type="ECO:0008006" key="3">
    <source>
        <dbReference type="Google" id="ProtNLM"/>
    </source>
</evidence>
<sequence length="285" mass="31158">MPRKSAGCFPPDRARALQAMWRCRYPSWNVRSCSPCAYQDGIKKLQIGDASRIDVAWSARSVLSAADSMDLGFLPLPQRLALNYAPERIRAQTAALFALDARLGELVAKANEPLLAQLRLAWWRDELSKPQEERARGDPILDTLGETWPGEEHALIRLIDGWEQLVGAAPLPGSALESFADGRAGAFAALARLAGEPSAEEIARDAGRVWALADLAARVSDDQERQTACRLAEGQEHRFPRLPRALRPLAVLRGLAHRALLLGGAPLVTGRRDILAALRLGMIGR</sequence>
<evidence type="ECO:0000313" key="2">
    <source>
        <dbReference type="Proteomes" id="UP000285092"/>
    </source>
</evidence>
<keyword evidence="2" id="KW-1185">Reference proteome</keyword>
<reference evidence="1 2" key="1">
    <citation type="submission" date="2018-08" db="EMBL/GenBank/DDBJ databases">
        <title>Altererythrobacter sp.Ery1 and Ery12, the genome sequencing of novel strains in genus Alterythrobacter.</title>
        <authorList>
            <person name="Cheng H."/>
            <person name="Wu Y.-H."/>
            <person name="Fang C."/>
            <person name="Xu X.-W."/>
        </authorList>
    </citation>
    <scope>NUCLEOTIDE SEQUENCE [LARGE SCALE GENOMIC DNA]</scope>
    <source>
        <strain evidence="1 2">Ery1</strain>
    </source>
</reference>
<dbReference type="SUPFAM" id="SSF48576">
    <property type="entry name" value="Terpenoid synthases"/>
    <property type="match status" value="1"/>
</dbReference>
<dbReference type="Pfam" id="PF00494">
    <property type="entry name" value="SQS_PSY"/>
    <property type="match status" value="1"/>
</dbReference>
<dbReference type="AlphaFoldDB" id="A0A418NKE3"/>
<evidence type="ECO:0000313" key="1">
    <source>
        <dbReference type="EMBL" id="RIV79765.1"/>
    </source>
</evidence>
<name>A0A418NKE3_9SPHN</name>
<dbReference type="InterPro" id="IPR002060">
    <property type="entry name" value="Squ/phyt_synthse"/>
</dbReference>
<dbReference type="OrthoDB" id="9814909at2"/>
<dbReference type="Proteomes" id="UP000285092">
    <property type="component" value="Unassembled WGS sequence"/>
</dbReference>
<protein>
    <recommendedName>
        <fullName evidence="3">Phytoene synthase</fullName>
    </recommendedName>
</protein>
<dbReference type="EMBL" id="QXFK01000014">
    <property type="protein sequence ID" value="RIV79765.1"/>
    <property type="molecule type" value="Genomic_DNA"/>
</dbReference>
<organism evidence="1 2">
    <name type="scientific">Pelagerythrobacter aerophilus</name>
    <dbReference type="NCBI Taxonomy" id="2306995"/>
    <lineage>
        <taxon>Bacteria</taxon>
        <taxon>Pseudomonadati</taxon>
        <taxon>Pseudomonadota</taxon>
        <taxon>Alphaproteobacteria</taxon>
        <taxon>Sphingomonadales</taxon>
        <taxon>Erythrobacteraceae</taxon>
        <taxon>Pelagerythrobacter</taxon>
    </lineage>
</organism>
<accession>A0A418NKE3</accession>
<comment type="caution">
    <text evidence="1">The sequence shown here is derived from an EMBL/GenBank/DDBJ whole genome shotgun (WGS) entry which is preliminary data.</text>
</comment>
<dbReference type="InterPro" id="IPR008949">
    <property type="entry name" value="Isoprenoid_synthase_dom_sf"/>
</dbReference>